<evidence type="ECO:0000313" key="2">
    <source>
        <dbReference type="EMBL" id="MFC1852531.1"/>
    </source>
</evidence>
<organism evidence="2 3">
    <name type="scientific">candidate division CSSED10-310 bacterium</name>
    <dbReference type="NCBI Taxonomy" id="2855610"/>
    <lineage>
        <taxon>Bacteria</taxon>
        <taxon>Bacteria division CSSED10-310</taxon>
    </lineage>
</organism>
<proteinExistence type="predicted"/>
<feature type="transmembrane region" description="Helical" evidence="1">
    <location>
        <begin position="61"/>
        <end position="80"/>
    </location>
</feature>
<reference evidence="2 3" key="1">
    <citation type="submission" date="2024-09" db="EMBL/GenBank/DDBJ databases">
        <title>Laminarin stimulates single cell rates of sulfate reduction while oxygen inhibits transcriptomic activity in coastal marine sediment.</title>
        <authorList>
            <person name="Lindsay M."/>
            <person name="Orcutt B."/>
            <person name="Emerson D."/>
            <person name="Stepanauskas R."/>
            <person name="D'Angelo T."/>
        </authorList>
    </citation>
    <scope>NUCLEOTIDE SEQUENCE [LARGE SCALE GENOMIC DNA]</scope>
    <source>
        <strain evidence="2">SAG AM-311-K15</strain>
    </source>
</reference>
<evidence type="ECO:0008006" key="4">
    <source>
        <dbReference type="Google" id="ProtNLM"/>
    </source>
</evidence>
<feature type="transmembrane region" description="Helical" evidence="1">
    <location>
        <begin position="187"/>
        <end position="209"/>
    </location>
</feature>
<dbReference type="EMBL" id="JBHPBY010000327">
    <property type="protein sequence ID" value="MFC1852531.1"/>
    <property type="molecule type" value="Genomic_DNA"/>
</dbReference>
<evidence type="ECO:0000256" key="1">
    <source>
        <dbReference type="SAM" id="Phobius"/>
    </source>
</evidence>
<keyword evidence="3" id="KW-1185">Reference proteome</keyword>
<accession>A0ABV6Z245</accession>
<gene>
    <name evidence="2" type="ORF">ACFL27_20230</name>
</gene>
<feature type="transmembrane region" description="Helical" evidence="1">
    <location>
        <begin position="346"/>
        <end position="364"/>
    </location>
</feature>
<keyword evidence="1" id="KW-0812">Transmembrane</keyword>
<sequence>MEAFSYFGDNLWPPDLNADGLYYTVYGWSRVYSGEIVYNIYGLIGKVITLFWKPVDGIYLIYRYLNVCLFLITLIVLFFVRCRWLDPASIGLTFILLPQVHYLYAYASCDPWSLSMSVFLFLYIAKLVDAPICSLTLDKYMVIGIFTGLIIVSKPYYLCSLFIPLSLFSIRLVEEIKCGSVLPVKKLIINLTVTALTMIIVAGPLRLIYPATQGDFVAGIKHMMESRAADEYKPSHPTFEGYLLASKGETYHSMLKKFPWISLTLKSFYGIFGHMQFHNPPWIYWSAGIGFSILLCLTIKTAISNWSRLDGTWRYCFILALISLGANIFISLYMSLHFDYQPQGRYLFPSLIAVSILLNGLFNLEKRAVAYIRIICIILLYVICLYSLLYVAGNINPRLLPRIEVMLKS</sequence>
<feature type="transmembrane region" description="Helical" evidence="1">
    <location>
        <begin position="283"/>
        <end position="303"/>
    </location>
</feature>
<evidence type="ECO:0000313" key="3">
    <source>
        <dbReference type="Proteomes" id="UP001594351"/>
    </source>
</evidence>
<protein>
    <recommendedName>
        <fullName evidence="4">Glycosyltransferase RgtA/B/C/D-like domain-containing protein</fullName>
    </recommendedName>
</protein>
<keyword evidence="1" id="KW-0472">Membrane</keyword>
<keyword evidence="1" id="KW-1133">Transmembrane helix</keyword>
<name>A0ABV6Z245_UNCC1</name>
<comment type="caution">
    <text evidence="2">The sequence shown here is derived from an EMBL/GenBank/DDBJ whole genome shotgun (WGS) entry which is preliminary data.</text>
</comment>
<feature type="transmembrane region" description="Helical" evidence="1">
    <location>
        <begin position="111"/>
        <end position="128"/>
    </location>
</feature>
<feature type="transmembrane region" description="Helical" evidence="1">
    <location>
        <begin position="371"/>
        <end position="392"/>
    </location>
</feature>
<dbReference type="Proteomes" id="UP001594351">
    <property type="component" value="Unassembled WGS sequence"/>
</dbReference>
<feature type="transmembrane region" description="Helical" evidence="1">
    <location>
        <begin position="140"/>
        <end position="167"/>
    </location>
</feature>
<feature type="transmembrane region" description="Helical" evidence="1">
    <location>
        <begin position="315"/>
        <end position="334"/>
    </location>
</feature>